<name>A0A8X7VSH3_BRACI</name>
<proteinExistence type="predicted"/>
<evidence type="ECO:0000256" key="1">
    <source>
        <dbReference type="SAM" id="Coils"/>
    </source>
</evidence>
<keyword evidence="1" id="KW-0175">Coiled coil</keyword>
<reference evidence="3 4" key="1">
    <citation type="submission" date="2020-02" db="EMBL/GenBank/DDBJ databases">
        <authorList>
            <person name="Ma Q."/>
            <person name="Huang Y."/>
            <person name="Song X."/>
            <person name="Pei D."/>
        </authorList>
    </citation>
    <scope>NUCLEOTIDE SEQUENCE [LARGE SCALE GENOMIC DNA]</scope>
    <source>
        <strain evidence="3">Sxm20200214</strain>
        <tissue evidence="3">Leaf</tissue>
    </source>
</reference>
<dbReference type="EMBL" id="JAAMPC010000004">
    <property type="protein sequence ID" value="KAG2316080.1"/>
    <property type="molecule type" value="Genomic_DNA"/>
</dbReference>
<organism evidence="3 4">
    <name type="scientific">Brassica carinata</name>
    <name type="common">Ethiopian mustard</name>
    <name type="synonym">Abyssinian cabbage</name>
    <dbReference type="NCBI Taxonomy" id="52824"/>
    <lineage>
        <taxon>Eukaryota</taxon>
        <taxon>Viridiplantae</taxon>
        <taxon>Streptophyta</taxon>
        <taxon>Embryophyta</taxon>
        <taxon>Tracheophyta</taxon>
        <taxon>Spermatophyta</taxon>
        <taxon>Magnoliopsida</taxon>
        <taxon>eudicotyledons</taxon>
        <taxon>Gunneridae</taxon>
        <taxon>Pentapetalae</taxon>
        <taxon>rosids</taxon>
        <taxon>malvids</taxon>
        <taxon>Brassicales</taxon>
        <taxon>Brassicaceae</taxon>
        <taxon>Brassiceae</taxon>
        <taxon>Brassica</taxon>
    </lineage>
</organism>
<comment type="caution">
    <text evidence="3">The sequence shown here is derived from an EMBL/GenBank/DDBJ whole genome shotgun (WGS) entry which is preliminary data.</text>
</comment>
<protein>
    <submittedName>
        <fullName evidence="3">Uncharacterized protein</fullName>
    </submittedName>
</protein>
<evidence type="ECO:0000256" key="2">
    <source>
        <dbReference type="SAM" id="MobiDB-lite"/>
    </source>
</evidence>
<evidence type="ECO:0000313" key="4">
    <source>
        <dbReference type="Proteomes" id="UP000886595"/>
    </source>
</evidence>
<feature type="compositionally biased region" description="Low complexity" evidence="2">
    <location>
        <begin position="107"/>
        <end position="123"/>
    </location>
</feature>
<accession>A0A8X7VSH3</accession>
<feature type="region of interest" description="Disordered" evidence="2">
    <location>
        <begin position="104"/>
        <end position="123"/>
    </location>
</feature>
<feature type="coiled-coil region" evidence="1">
    <location>
        <begin position="50"/>
        <end position="77"/>
    </location>
</feature>
<dbReference type="AlphaFoldDB" id="A0A8X7VSH3"/>
<sequence length="123" mass="14161">MLSREEINQMVLEHVPVKKGRRYSVGRVFDRISISSSQASFQSSGLVQEIDQMKTELVEERTKRQALEEQLHTVTVEERNKQQALEEQLRNVTVFISNLYPEQFSATQSQPDSSTQSPDDPCF</sequence>
<keyword evidence="4" id="KW-1185">Reference proteome</keyword>
<dbReference type="Proteomes" id="UP000886595">
    <property type="component" value="Unassembled WGS sequence"/>
</dbReference>
<gene>
    <name evidence="3" type="ORF">Bca52824_019202</name>
</gene>
<evidence type="ECO:0000313" key="3">
    <source>
        <dbReference type="EMBL" id="KAG2316080.1"/>
    </source>
</evidence>